<proteinExistence type="predicted"/>
<reference evidence="1" key="1">
    <citation type="submission" date="2023-06" db="EMBL/GenBank/DDBJ databases">
        <authorList>
            <consortium name="Lawrence Berkeley National Laboratory"/>
            <person name="Ahrendt S."/>
            <person name="Sahu N."/>
            <person name="Indic B."/>
            <person name="Wong-Bajracharya J."/>
            <person name="Merenyi Z."/>
            <person name="Ke H.-M."/>
            <person name="Monk M."/>
            <person name="Kocsube S."/>
            <person name="Drula E."/>
            <person name="Lipzen A."/>
            <person name="Balint B."/>
            <person name="Henrissat B."/>
            <person name="Andreopoulos B."/>
            <person name="Martin F.M."/>
            <person name="Harder C.B."/>
            <person name="Rigling D."/>
            <person name="Ford K.L."/>
            <person name="Foster G.D."/>
            <person name="Pangilinan J."/>
            <person name="Papanicolaou A."/>
            <person name="Barry K."/>
            <person name="LaButti K."/>
            <person name="Viragh M."/>
            <person name="Koriabine M."/>
            <person name="Yan M."/>
            <person name="Riley R."/>
            <person name="Champramary S."/>
            <person name="Plett K.L."/>
            <person name="Tsai I.J."/>
            <person name="Slot J."/>
            <person name="Sipos G."/>
            <person name="Plett J."/>
            <person name="Nagy L.G."/>
            <person name="Grigoriev I.V."/>
        </authorList>
    </citation>
    <scope>NUCLEOTIDE SEQUENCE</scope>
    <source>
        <strain evidence="1">FPL87.14</strain>
    </source>
</reference>
<comment type="caution">
    <text evidence="1">The sequence shown here is derived from an EMBL/GenBank/DDBJ whole genome shotgun (WGS) entry which is preliminary data.</text>
</comment>
<dbReference type="AlphaFoldDB" id="A0AA39IXM4"/>
<evidence type="ECO:0000313" key="1">
    <source>
        <dbReference type="EMBL" id="KAK0431019.1"/>
    </source>
</evidence>
<sequence length="324" mass="36594">MRRCRGLRSGSVIEVAQRCALTGFTRPPRVGERCEFRDCKVDRIKRILRRHDVSRSGGQGYDVEEEEEGCTRVDRGKIERLPNEVSSPSIPFPLVNGSPFFQGVWRYSYECMRQPWGSNFDPRRRITFRGAGSREATKDWNSLASVAKVTTDSLHNEFASTRLIQFWREGLSSVPPPPPPRASTSIHGSRAEFIAKMTGLEGGMRAARWMVCGCDSRIVLRQKSCPQANELGFGASFLWDTPLSFIEKPRSTSSRMVFVIDISRAIFVASIDGRTYDEEIESLVVLVRVCGCRIVSTVISSFPSSIVTPFERRSHGYREDAYTF</sequence>
<name>A0AA39IXM4_9AGAR</name>
<dbReference type="Proteomes" id="UP001175226">
    <property type="component" value="Unassembled WGS sequence"/>
</dbReference>
<dbReference type="EMBL" id="JAUEPT010000125">
    <property type="protein sequence ID" value="KAK0431019.1"/>
    <property type="molecule type" value="Genomic_DNA"/>
</dbReference>
<organism evidence="1 2">
    <name type="scientific">Armillaria borealis</name>
    <dbReference type="NCBI Taxonomy" id="47425"/>
    <lineage>
        <taxon>Eukaryota</taxon>
        <taxon>Fungi</taxon>
        <taxon>Dikarya</taxon>
        <taxon>Basidiomycota</taxon>
        <taxon>Agaricomycotina</taxon>
        <taxon>Agaricomycetes</taxon>
        <taxon>Agaricomycetidae</taxon>
        <taxon>Agaricales</taxon>
        <taxon>Marasmiineae</taxon>
        <taxon>Physalacriaceae</taxon>
        <taxon>Armillaria</taxon>
    </lineage>
</organism>
<gene>
    <name evidence="1" type="ORF">EV421DRAFT_1743475</name>
</gene>
<accession>A0AA39IXM4</accession>
<protein>
    <submittedName>
        <fullName evidence="1">Uncharacterized protein</fullName>
    </submittedName>
</protein>
<keyword evidence="2" id="KW-1185">Reference proteome</keyword>
<evidence type="ECO:0000313" key="2">
    <source>
        <dbReference type="Proteomes" id="UP001175226"/>
    </source>
</evidence>